<name>A0AAQ2UT20_OENOE</name>
<dbReference type="PANTHER" id="PTHR33169:SF14">
    <property type="entry name" value="TRANSCRIPTIONAL REGULATOR RV3488"/>
    <property type="match status" value="1"/>
</dbReference>
<dbReference type="RefSeq" id="WP_233429076.1">
    <property type="nucleotide sequence ID" value="NZ_CP014324.1"/>
</dbReference>
<dbReference type="InterPro" id="IPR052509">
    <property type="entry name" value="Metal_resp_DNA-bind_regulator"/>
</dbReference>
<dbReference type="SUPFAM" id="SSF46785">
    <property type="entry name" value="Winged helix' DNA-binding domain"/>
    <property type="match status" value="1"/>
</dbReference>
<dbReference type="Gene3D" id="1.10.10.10">
    <property type="entry name" value="Winged helix-like DNA-binding domain superfamily/Winged helix DNA-binding domain"/>
    <property type="match status" value="1"/>
</dbReference>
<organism evidence="2 3">
    <name type="scientific">Oenococcus oeni</name>
    <name type="common">Leuconostoc oenos</name>
    <dbReference type="NCBI Taxonomy" id="1247"/>
    <lineage>
        <taxon>Bacteria</taxon>
        <taxon>Bacillati</taxon>
        <taxon>Bacillota</taxon>
        <taxon>Bacilli</taxon>
        <taxon>Lactobacillales</taxon>
        <taxon>Lactobacillaceae</taxon>
        <taxon>Oenococcus</taxon>
    </lineage>
</organism>
<accession>A0AAQ2UT20</accession>
<dbReference type="PANTHER" id="PTHR33169">
    <property type="entry name" value="PADR-FAMILY TRANSCRIPTIONAL REGULATOR"/>
    <property type="match status" value="1"/>
</dbReference>
<dbReference type="EMBL" id="LR031358">
    <property type="protein sequence ID" value="VDB97496.1"/>
    <property type="molecule type" value="Genomic_DNA"/>
</dbReference>
<dbReference type="InterPro" id="IPR005149">
    <property type="entry name" value="Tscrpt_reg_PadR_N"/>
</dbReference>
<dbReference type="InterPro" id="IPR036390">
    <property type="entry name" value="WH_DNA-bd_sf"/>
</dbReference>
<dbReference type="Pfam" id="PF03551">
    <property type="entry name" value="PadR"/>
    <property type="match status" value="1"/>
</dbReference>
<evidence type="ECO:0000313" key="3">
    <source>
        <dbReference type="Proteomes" id="UP000294726"/>
    </source>
</evidence>
<evidence type="ECO:0000259" key="1">
    <source>
        <dbReference type="Pfam" id="PF03551"/>
    </source>
</evidence>
<dbReference type="Proteomes" id="UP000294726">
    <property type="component" value="Chromosome"/>
</dbReference>
<proteinExistence type="predicted"/>
<dbReference type="InterPro" id="IPR036388">
    <property type="entry name" value="WH-like_DNA-bd_sf"/>
</dbReference>
<sequence length="110" mass="12592">MKQETSSQMLKGILQGCLLILLTKKEMYGYKISQELEQYGFQGIPKGTIYPLLLNMEKKGLITGKMRPSSDGPKRKYYRISEKGLGEKKIFVSEWQSLANSVDQLIKKDK</sequence>
<evidence type="ECO:0000313" key="2">
    <source>
        <dbReference type="EMBL" id="VDB97496.1"/>
    </source>
</evidence>
<feature type="domain" description="Transcription regulator PadR N-terminal" evidence="1">
    <location>
        <begin position="18"/>
        <end position="84"/>
    </location>
</feature>
<dbReference type="AlphaFoldDB" id="A0AAQ2UT20"/>
<reference evidence="2 3" key="1">
    <citation type="submission" date="2018-08" db="EMBL/GenBank/DDBJ databases">
        <authorList>
            <person name="Lorentzen P. G. S. M."/>
        </authorList>
    </citation>
    <scope>NUCLEOTIDE SEQUENCE [LARGE SCALE GENOMIC DNA]</scope>
    <source>
        <strain evidence="2 3">CRBO_1381</strain>
    </source>
</reference>
<gene>
    <name evidence="2" type="ORF">OENI_0480</name>
</gene>
<protein>
    <submittedName>
        <fullName evidence="2">Transcriptional regulator, PadR family</fullName>
    </submittedName>
</protein>